<gene>
    <name evidence="3" type="ORF">RCO7_06931</name>
</gene>
<feature type="region of interest" description="Disordered" evidence="2">
    <location>
        <begin position="1"/>
        <end position="37"/>
    </location>
</feature>
<dbReference type="AlphaFoldDB" id="A0A1E1KJ43"/>
<keyword evidence="1" id="KW-0175">Coiled coil</keyword>
<evidence type="ECO:0000256" key="2">
    <source>
        <dbReference type="SAM" id="MobiDB-lite"/>
    </source>
</evidence>
<proteinExistence type="predicted"/>
<name>A0A1E1KJ43_9HELO</name>
<feature type="coiled-coil region" evidence="1">
    <location>
        <begin position="198"/>
        <end position="225"/>
    </location>
</feature>
<accession>A0A1E1KJ43</accession>
<evidence type="ECO:0000256" key="1">
    <source>
        <dbReference type="SAM" id="Coils"/>
    </source>
</evidence>
<comment type="caution">
    <text evidence="3">The sequence shown here is derived from an EMBL/GenBank/DDBJ whole genome shotgun (WGS) entry which is preliminary data.</text>
</comment>
<reference evidence="4" key="1">
    <citation type="submission" date="2016-03" db="EMBL/GenBank/DDBJ databases">
        <authorList>
            <person name="Ploux O."/>
        </authorList>
    </citation>
    <scope>NUCLEOTIDE SEQUENCE [LARGE SCALE GENOMIC DNA]</scope>
    <source>
        <strain evidence="4">UK7</strain>
    </source>
</reference>
<evidence type="ECO:0000313" key="3">
    <source>
        <dbReference type="EMBL" id="CZS98055.1"/>
    </source>
</evidence>
<evidence type="ECO:0000313" key="4">
    <source>
        <dbReference type="Proteomes" id="UP000178129"/>
    </source>
</evidence>
<dbReference type="Proteomes" id="UP000178129">
    <property type="component" value="Unassembled WGS sequence"/>
</dbReference>
<sequence length="340" mass="38290">MSDPCVVGKNNVLNSSKSDLQGPAKLSPKSLNDMQPLSSHSVIRDDVDSLIEDFKGALASLLLEEGTQLHHPKYTKHKPQGGFKDEERDFKNMCTHIDIANVFTGATDFGKKFISAEFSASASREALENVREELYDIESEHRAEIIRQINIIQEKQADSKETTRQVTKTLQGLLVERGGCAFLEAEIKQKKMDIFKLTRDYDASIKDLKDTKDELQAQVDANADLKVAQVKVKRGLEERHMMEMLKKKEQEQELLEQIRGLTDLLKSAWSADLVEQLEAAKDDAHNIGQCNKILIEMRNDAEADSGAQIKALQEALDLANREVRELKHKAVADEWRGYTG</sequence>
<protein>
    <submittedName>
        <fullName evidence="3">Uncharacterized protein</fullName>
    </submittedName>
</protein>
<dbReference type="InParanoid" id="A0A1E1KJ43"/>
<keyword evidence="4" id="KW-1185">Reference proteome</keyword>
<organism evidence="3 4">
    <name type="scientific">Rhynchosporium graminicola</name>
    <dbReference type="NCBI Taxonomy" id="2792576"/>
    <lineage>
        <taxon>Eukaryota</taxon>
        <taxon>Fungi</taxon>
        <taxon>Dikarya</taxon>
        <taxon>Ascomycota</taxon>
        <taxon>Pezizomycotina</taxon>
        <taxon>Leotiomycetes</taxon>
        <taxon>Helotiales</taxon>
        <taxon>Ploettnerulaceae</taxon>
        <taxon>Rhynchosporium</taxon>
    </lineage>
</organism>
<dbReference type="EMBL" id="FJUW01000014">
    <property type="protein sequence ID" value="CZS98055.1"/>
    <property type="molecule type" value="Genomic_DNA"/>
</dbReference>